<dbReference type="Proteomes" id="UP001601948">
    <property type="component" value="Unassembled WGS sequence"/>
</dbReference>
<evidence type="ECO:0000313" key="3">
    <source>
        <dbReference type="Proteomes" id="UP001601948"/>
    </source>
</evidence>
<keyword evidence="3" id="KW-1185">Reference proteome</keyword>
<dbReference type="Pfam" id="PF00196">
    <property type="entry name" value="GerE"/>
    <property type="match status" value="1"/>
</dbReference>
<gene>
    <name evidence="2" type="ORF">ACFYV7_20915</name>
</gene>
<dbReference type="SUPFAM" id="SSF46894">
    <property type="entry name" value="C-terminal effector domain of the bipartite response regulators"/>
    <property type="match status" value="1"/>
</dbReference>
<sequence length="107" mass="12486">MAVAHLGAGQRKKIYMHYHASNSLSRQEFEMLRALSTGSRDEVVARTMNVSVRTMRRRFAEIMDDLQAHTRFQAGFMVARAEWLPSYGVECSFTLRDSRLDLRFHEF</sequence>
<protein>
    <submittedName>
        <fullName evidence="2">LuxR C-terminal-related transcriptional regulator</fullName>
    </submittedName>
</protein>
<feature type="domain" description="HTH luxR-type" evidence="1">
    <location>
        <begin position="21"/>
        <end position="78"/>
    </location>
</feature>
<dbReference type="InterPro" id="IPR016032">
    <property type="entry name" value="Sig_transdc_resp-reg_C-effctor"/>
</dbReference>
<reference evidence="2 3" key="1">
    <citation type="submission" date="2024-10" db="EMBL/GenBank/DDBJ databases">
        <title>The Natural Products Discovery Center: Release of the First 8490 Sequenced Strains for Exploring Actinobacteria Biosynthetic Diversity.</title>
        <authorList>
            <person name="Kalkreuter E."/>
            <person name="Kautsar S.A."/>
            <person name="Yang D."/>
            <person name="Bader C.D."/>
            <person name="Teijaro C.N."/>
            <person name="Fluegel L."/>
            <person name="Davis C.M."/>
            <person name="Simpson J.R."/>
            <person name="Lauterbach L."/>
            <person name="Steele A.D."/>
            <person name="Gui C."/>
            <person name="Meng S."/>
            <person name="Li G."/>
            <person name="Viehrig K."/>
            <person name="Ye F."/>
            <person name="Su P."/>
            <person name="Kiefer A.F."/>
            <person name="Nichols A."/>
            <person name="Cepeda A.J."/>
            <person name="Yan W."/>
            <person name="Fan B."/>
            <person name="Jiang Y."/>
            <person name="Adhikari A."/>
            <person name="Zheng C.-J."/>
            <person name="Schuster L."/>
            <person name="Cowan T.M."/>
            <person name="Smanski M.J."/>
            <person name="Chevrette M.G."/>
            <person name="De Carvalho L.P.S."/>
            <person name="Shen B."/>
        </authorList>
    </citation>
    <scope>NUCLEOTIDE SEQUENCE [LARGE SCALE GENOMIC DNA]</scope>
    <source>
        <strain evidence="2 3">NPDC003040</strain>
    </source>
</reference>
<proteinExistence type="predicted"/>
<dbReference type="InterPro" id="IPR036388">
    <property type="entry name" value="WH-like_DNA-bd_sf"/>
</dbReference>
<dbReference type="InterPro" id="IPR000792">
    <property type="entry name" value="Tscrpt_reg_LuxR_C"/>
</dbReference>
<dbReference type="EMBL" id="JBIAPI010000005">
    <property type="protein sequence ID" value="MFF3225267.1"/>
    <property type="molecule type" value="Genomic_DNA"/>
</dbReference>
<evidence type="ECO:0000313" key="2">
    <source>
        <dbReference type="EMBL" id="MFF3225267.1"/>
    </source>
</evidence>
<accession>A0ABW6QVJ4</accession>
<dbReference type="Gene3D" id="1.10.10.10">
    <property type="entry name" value="Winged helix-like DNA-binding domain superfamily/Winged helix DNA-binding domain"/>
    <property type="match status" value="1"/>
</dbReference>
<comment type="caution">
    <text evidence="2">The sequence shown here is derived from an EMBL/GenBank/DDBJ whole genome shotgun (WGS) entry which is preliminary data.</text>
</comment>
<name>A0ABW6QVJ4_9NOCA</name>
<dbReference type="RefSeq" id="WP_387719651.1">
    <property type="nucleotide sequence ID" value="NZ_JBIAPI010000005.1"/>
</dbReference>
<evidence type="ECO:0000259" key="1">
    <source>
        <dbReference type="SMART" id="SM00421"/>
    </source>
</evidence>
<organism evidence="2 3">
    <name type="scientific">Nocardia suismassiliense</name>
    <dbReference type="NCBI Taxonomy" id="2077092"/>
    <lineage>
        <taxon>Bacteria</taxon>
        <taxon>Bacillati</taxon>
        <taxon>Actinomycetota</taxon>
        <taxon>Actinomycetes</taxon>
        <taxon>Mycobacteriales</taxon>
        <taxon>Nocardiaceae</taxon>
        <taxon>Nocardia</taxon>
    </lineage>
</organism>
<dbReference type="SMART" id="SM00421">
    <property type="entry name" value="HTH_LUXR"/>
    <property type="match status" value="1"/>
</dbReference>